<dbReference type="GO" id="GO:0042073">
    <property type="term" value="P:intraciliary transport"/>
    <property type="evidence" value="ECO:0007669"/>
    <property type="project" value="TreeGrafter"/>
</dbReference>
<proteinExistence type="predicted"/>
<dbReference type="PANTHER" id="PTHR12442">
    <property type="entry name" value="DYNEIN INTERMEDIATE CHAIN"/>
    <property type="match status" value="1"/>
</dbReference>
<dbReference type="EnsemblProtists" id="EOD16840">
    <property type="protein sequence ID" value="EOD16840"/>
    <property type="gene ID" value="EMIHUDRAFT_41651"/>
</dbReference>
<dbReference type="InterPro" id="IPR015943">
    <property type="entry name" value="WD40/YVTN_repeat-like_dom_sf"/>
</dbReference>
<dbReference type="KEGG" id="ehx:EMIHUDRAFT_41651"/>
<dbReference type="GO" id="GO:0045503">
    <property type="term" value="F:dynein light chain binding"/>
    <property type="evidence" value="ECO:0007669"/>
    <property type="project" value="TreeGrafter"/>
</dbReference>
<dbReference type="PROSITE" id="PS50082">
    <property type="entry name" value="WD_REPEATS_2"/>
    <property type="match status" value="1"/>
</dbReference>
<keyword evidence="2" id="KW-0963">Cytoplasm</keyword>
<evidence type="ECO:0000256" key="2">
    <source>
        <dbReference type="ARBA" id="ARBA00022490"/>
    </source>
</evidence>
<dbReference type="PANTHER" id="PTHR12442:SF26">
    <property type="entry name" value="CYTOPLASMIC DYNEIN 2 INTERMEDIATE CHAIN 2"/>
    <property type="match status" value="1"/>
</dbReference>
<reference evidence="6" key="2">
    <citation type="submission" date="2024-10" db="UniProtKB">
        <authorList>
            <consortium name="EnsemblProtists"/>
        </authorList>
    </citation>
    <scope>IDENTIFICATION</scope>
</reference>
<dbReference type="GO" id="GO:0045504">
    <property type="term" value="F:dynein heavy chain binding"/>
    <property type="evidence" value="ECO:0007669"/>
    <property type="project" value="TreeGrafter"/>
</dbReference>
<dbReference type="AlphaFoldDB" id="A0A0D3J005"/>
<dbReference type="HOGENOM" id="CLU_031167_1_0_1"/>
<keyword evidence="7" id="KW-1185">Reference proteome</keyword>
<organism evidence="6 7">
    <name type="scientific">Emiliania huxleyi (strain CCMP1516)</name>
    <dbReference type="NCBI Taxonomy" id="280463"/>
    <lineage>
        <taxon>Eukaryota</taxon>
        <taxon>Haptista</taxon>
        <taxon>Haptophyta</taxon>
        <taxon>Prymnesiophyceae</taxon>
        <taxon>Isochrysidales</taxon>
        <taxon>Noelaerhabdaceae</taxon>
        <taxon>Emiliania</taxon>
    </lineage>
</organism>
<dbReference type="InterPro" id="IPR001680">
    <property type="entry name" value="WD40_rpt"/>
</dbReference>
<dbReference type="Proteomes" id="UP000013827">
    <property type="component" value="Unassembled WGS sequence"/>
</dbReference>
<dbReference type="InterPro" id="IPR050687">
    <property type="entry name" value="Dynein_IC"/>
</dbReference>
<keyword evidence="3 5" id="KW-0853">WD repeat</keyword>
<dbReference type="PaxDb" id="2903-EOD16840"/>
<dbReference type="GeneID" id="17263000"/>
<dbReference type="Gene3D" id="2.130.10.10">
    <property type="entry name" value="YVTN repeat-like/Quinoprotein amine dehydrogenase"/>
    <property type="match status" value="2"/>
</dbReference>
<reference evidence="7" key="1">
    <citation type="journal article" date="2013" name="Nature">
        <title>Pan genome of the phytoplankton Emiliania underpins its global distribution.</title>
        <authorList>
            <person name="Read B.A."/>
            <person name="Kegel J."/>
            <person name="Klute M.J."/>
            <person name="Kuo A."/>
            <person name="Lefebvre S.C."/>
            <person name="Maumus F."/>
            <person name="Mayer C."/>
            <person name="Miller J."/>
            <person name="Monier A."/>
            <person name="Salamov A."/>
            <person name="Young J."/>
            <person name="Aguilar M."/>
            <person name="Claverie J.M."/>
            <person name="Frickenhaus S."/>
            <person name="Gonzalez K."/>
            <person name="Herman E.K."/>
            <person name="Lin Y.C."/>
            <person name="Napier J."/>
            <person name="Ogata H."/>
            <person name="Sarno A.F."/>
            <person name="Shmutz J."/>
            <person name="Schroeder D."/>
            <person name="de Vargas C."/>
            <person name="Verret F."/>
            <person name="von Dassow P."/>
            <person name="Valentin K."/>
            <person name="Van de Peer Y."/>
            <person name="Wheeler G."/>
            <person name="Dacks J.B."/>
            <person name="Delwiche C.F."/>
            <person name="Dyhrman S.T."/>
            <person name="Glockner G."/>
            <person name="John U."/>
            <person name="Richards T."/>
            <person name="Worden A.Z."/>
            <person name="Zhang X."/>
            <person name="Grigoriev I.V."/>
            <person name="Allen A.E."/>
            <person name="Bidle K."/>
            <person name="Borodovsky M."/>
            <person name="Bowler C."/>
            <person name="Brownlee C."/>
            <person name="Cock J.M."/>
            <person name="Elias M."/>
            <person name="Gladyshev V.N."/>
            <person name="Groth M."/>
            <person name="Guda C."/>
            <person name="Hadaegh A."/>
            <person name="Iglesias-Rodriguez M.D."/>
            <person name="Jenkins J."/>
            <person name="Jones B.M."/>
            <person name="Lawson T."/>
            <person name="Leese F."/>
            <person name="Lindquist E."/>
            <person name="Lobanov A."/>
            <person name="Lomsadze A."/>
            <person name="Malik S.B."/>
            <person name="Marsh M.E."/>
            <person name="Mackinder L."/>
            <person name="Mock T."/>
            <person name="Mueller-Roeber B."/>
            <person name="Pagarete A."/>
            <person name="Parker M."/>
            <person name="Probert I."/>
            <person name="Quesneville H."/>
            <person name="Raines C."/>
            <person name="Rensing S.A."/>
            <person name="Riano-Pachon D.M."/>
            <person name="Richier S."/>
            <person name="Rokitta S."/>
            <person name="Shiraiwa Y."/>
            <person name="Soanes D.M."/>
            <person name="van der Giezen M."/>
            <person name="Wahlund T.M."/>
            <person name="Williams B."/>
            <person name="Wilson W."/>
            <person name="Wolfe G."/>
            <person name="Wurch L.L."/>
        </authorList>
    </citation>
    <scope>NUCLEOTIDE SEQUENCE</scope>
</reference>
<dbReference type="InterPro" id="IPR036322">
    <property type="entry name" value="WD40_repeat_dom_sf"/>
</dbReference>
<comment type="subcellular location">
    <subcellularLocation>
        <location evidence="1">Cytoplasm</location>
    </subcellularLocation>
</comment>
<dbReference type="SUPFAM" id="SSF50978">
    <property type="entry name" value="WD40 repeat-like"/>
    <property type="match status" value="1"/>
</dbReference>
<dbReference type="STRING" id="2903.R1DQQ2"/>
<dbReference type="RefSeq" id="XP_005769269.1">
    <property type="nucleotide sequence ID" value="XM_005769212.1"/>
</dbReference>
<dbReference type="SMART" id="SM00320">
    <property type="entry name" value="WD40"/>
    <property type="match status" value="5"/>
</dbReference>
<dbReference type="GO" id="GO:0097014">
    <property type="term" value="C:ciliary plasm"/>
    <property type="evidence" value="ECO:0007669"/>
    <property type="project" value="TreeGrafter"/>
</dbReference>
<feature type="repeat" description="WD" evidence="5">
    <location>
        <begin position="380"/>
        <end position="422"/>
    </location>
</feature>
<accession>A0A0D3J005</accession>
<keyword evidence="4" id="KW-0677">Repeat</keyword>
<evidence type="ECO:0000313" key="6">
    <source>
        <dbReference type="EnsemblProtists" id="EOD16840"/>
    </source>
</evidence>
<evidence type="ECO:0000256" key="4">
    <source>
        <dbReference type="ARBA" id="ARBA00022737"/>
    </source>
</evidence>
<dbReference type="GO" id="GO:0005868">
    <property type="term" value="C:cytoplasmic dynein complex"/>
    <property type="evidence" value="ECO:0007669"/>
    <property type="project" value="TreeGrafter"/>
</dbReference>
<evidence type="ECO:0000256" key="1">
    <source>
        <dbReference type="ARBA" id="ARBA00004496"/>
    </source>
</evidence>
<evidence type="ECO:0000256" key="3">
    <source>
        <dbReference type="ARBA" id="ARBA00022574"/>
    </source>
</evidence>
<dbReference type="Pfam" id="PF00400">
    <property type="entry name" value="WD40"/>
    <property type="match status" value="2"/>
</dbReference>
<dbReference type="OMA" id="SYVCAWN"/>
<evidence type="ECO:0000313" key="7">
    <source>
        <dbReference type="Proteomes" id="UP000013827"/>
    </source>
</evidence>
<dbReference type="eggNOG" id="KOG1587">
    <property type="taxonomic scope" value="Eukaryota"/>
</dbReference>
<evidence type="ECO:0000256" key="5">
    <source>
        <dbReference type="PROSITE-ProRule" id="PRU00221"/>
    </source>
</evidence>
<sequence>ESAELNAFLARSTPELEEALHRNLGTTAFDNHDVSWEDERDVATCLHSLRHRAALPPNTPASVLESCTAVSWNATGSVVAAAYGPLDRNDWESSESVLCTWSVMRRQLDPSRADHTLQLPCCLVSLAFHRVEPDLLAGGGFNGDVMLFRLGAAGGEALACKSSLTEYTHAWPVLQLAWTHTPQLGHVLTSLSSDGRLLVWSPANRLAAPVMGCRVAPRAQAAAEREPFGSGKAPLAGGASLAFSPVDPSTFVVGFEAGQLLKCGLHANEARSSESPPAEQLYGSPASLLYQPHSGPVYGVAFSPFHRHVFLSVSTDASARLFSLLSPQPLLVTEPSAAPLYSCSWSPARPSVFAVGGADGQLHVYDLRRSRGKPELALKVTGDGSAVYAVAFNPAEPSLIATADGQGIVKIWRLSRALSSMAPREQEA</sequence>
<evidence type="ECO:0008006" key="8">
    <source>
        <dbReference type="Google" id="ProtNLM"/>
    </source>
</evidence>
<name>A0A0D3J005_EMIH1</name>
<protein>
    <recommendedName>
        <fullName evidence="8">WD domain, G-beta repeat-containing protein</fullName>
    </recommendedName>
</protein>